<dbReference type="PANTHER" id="PTHR14725:SF0">
    <property type="entry name" value="RIBOSOME-BINDING FACTOR A, MITOCHONDRIAL-RELATED"/>
    <property type="match status" value="1"/>
</dbReference>
<dbReference type="InterPro" id="IPR000238">
    <property type="entry name" value="RbfA"/>
</dbReference>
<dbReference type="Proteomes" id="UP000801492">
    <property type="component" value="Unassembled WGS sequence"/>
</dbReference>
<sequence>MAKIISHFTKIELLKCFRQLHISVPHNTQAKMMKKVMGSNIKKKSKFYEAPTLLAPKSFSKGAFEGKRSVNSKRATVLNKLFMRYITDLMSSGECSSAFIGHGIEIDHVQITPDFSCVKVFWISKSPEKDEIIEDILHKNTGQLRHELAQLKVVGVIPKIRFVKDKHYAQAIKVDNLLTKADFGDDYIPEDITTKLKTELELNTSLEPHIVQKLSKLDNSEDVYEDPLPPMPNNVFGLNHSEIMERIQKSKQKSRALHRYQSEDAEEVTPRFTNENPIQFTSAHEEKEAFREFLRQRQILKNKASRLDKNYKPEFEYLQEEWLRKQETLIENSQFKNNNMDDEDFIDEDDNTN</sequence>
<evidence type="ECO:0008006" key="4">
    <source>
        <dbReference type="Google" id="ProtNLM"/>
    </source>
</evidence>
<feature type="region of interest" description="Disordered" evidence="1">
    <location>
        <begin position="334"/>
        <end position="353"/>
    </location>
</feature>
<dbReference type="PANTHER" id="PTHR14725">
    <property type="entry name" value="RIBOSOME-BINDING FACTOR A, MITOCHONDRIAL-RELATED"/>
    <property type="match status" value="1"/>
</dbReference>
<evidence type="ECO:0000313" key="2">
    <source>
        <dbReference type="EMBL" id="KAF2895204.1"/>
    </source>
</evidence>
<keyword evidence="3" id="KW-1185">Reference proteome</keyword>
<feature type="compositionally biased region" description="Acidic residues" evidence="1">
    <location>
        <begin position="340"/>
        <end position="353"/>
    </location>
</feature>
<dbReference type="OrthoDB" id="418445at2759"/>
<accession>A0A8K0CZC4</accession>
<dbReference type="GO" id="GO:0006364">
    <property type="term" value="P:rRNA processing"/>
    <property type="evidence" value="ECO:0007669"/>
    <property type="project" value="InterPro"/>
</dbReference>
<dbReference type="Pfam" id="PF02033">
    <property type="entry name" value="RBFA"/>
    <property type="match status" value="1"/>
</dbReference>
<dbReference type="EMBL" id="VTPC01006134">
    <property type="protein sequence ID" value="KAF2895204.1"/>
    <property type="molecule type" value="Genomic_DNA"/>
</dbReference>
<feature type="non-terminal residue" evidence="2">
    <location>
        <position position="353"/>
    </location>
</feature>
<proteinExistence type="predicted"/>
<protein>
    <recommendedName>
        <fullName evidence="4">Ribosome-binding factor A, mitochondrial</fullName>
    </recommendedName>
</protein>
<dbReference type="SUPFAM" id="SSF89919">
    <property type="entry name" value="Ribosome-binding factor A, RbfA"/>
    <property type="match status" value="1"/>
</dbReference>
<organism evidence="2 3">
    <name type="scientific">Ignelater luminosus</name>
    <name type="common">Cucubano</name>
    <name type="synonym">Pyrophorus luminosus</name>
    <dbReference type="NCBI Taxonomy" id="2038154"/>
    <lineage>
        <taxon>Eukaryota</taxon>
        <taxon>Metazoa</taxon>
        <taxon>Ecdysozoa</taxon>
        <taxon>Arthropoda</taxon>
        <taxon>Hexapoda</taxon>
        <taxon>Insecta</taxon>
        <taxon>Pterygota</taxon>
        <taxon>Neoptera</taxon>
        <taxon>Endopterygota</taxon>
        <taxon>Coleoptera</taxon>
        <taxon>Polyphaga</taxon>
        <taxon>Elateriformia</taxon>
        <taxon>Elateroidea</taxon>
        <taxon>Elateridae</taxon>
        <taxon>Agrypninae</taxon>
        <taxon>Pyrophorini</taxon>
        <taxon>Ignelater</taxon>
    </lineage>
</organism>
<reference evidence="2" key="1">
    <citation type="submission" date="2019-08" db="EMBL/GenBank/DDBJ databases">
        <title>The genome of the North American firefly Photinus pyralis.</title>
        <authorList>
            <consortium name="Photinus pyralis genome working group"/>
            <person name="Fallon T.R."/>
            <person name="Sander Lower S.E."/>
            <person name="Weng J.-K."/>
        </authorList>
    </citation>
    <scope>NUCLEOTIDE SEQUENCE</scope>
    <source>
        <strain evidence="2">TRF0915ILg1</strain>
        <tissue evidence="2">Whole body</tissue>
    </source>
</reference>
<dbReference type="InterPro" id="IPR015946">
    <property type="entry name" value="KH_dom-like_a/b"/>
</dbReference>
<name>A0A8K0CZC4_IGNLU</name>
<dbReference type="InterPro" id="IPR023799">
    <property type="entry name" value="RbfA_dom_sf"/>
</dbReference>
<dbReference type="InterPro" id="IPR039212">
    <property type="entry name" value="RBFA_mitochondrial"/>
</dbReference>
<comment type="caution">
    <text evidence="2">The sequence shown here is derived from an EMBL/GenBank/DDBJ whole genome shotgun (WGS) entry which is preliminary data.</text>
</comment>
<evidence type="ECO:0000313" key="3">
    <source>
        <dbReference type="Proteomes" id="UP000801492"/>
    </source>
</evidence>
<dbReference type="AlphaFoldDB" id="A0A8K0CZC4"/>
<gene>
    <name evidence="2" type="ORF">ILUMI_10976</name>
</gene>
<dbReference type="Gene3D" id="3.30.300.20">
    <property type="match status" value="1"/>
</dbReference>
<evidence type="ECO:0000256" key="1">
    <source>
        <dbReference type="SAM" id="MobiDB-lite"/>
    </source>
</evidence>